<dbReference type="EnsemblMetazoa" id="PPA43131.1">
    <property type="protein sequence ID" value="PPA43131.1"/>
    <property type="gene ID" value="WBGene00281500"/>
</dbReference>
<protein>
    <submittedName>
        <fullName evidence="1">Uncharacterized protein</fullName>
    </submittedName>
</protein>
<evidence type="ECO:0000313" key="2">
    <source>
        <dbReference type="Proteomes" id="UP000005239"/>
    </source>
</evidence>
<reference evidence="1" key="2">
    <citation type="submission" date="2022-06" db="UniProtKB">
        <authorList>
            <consortium name="EnsemblMetazoa"/>
        </authorList>
    </citation>
    <scope>IDENTIFICATION</scope>
    <source>
        <strain evidence="1">PS312</strain>
    </source>
</reference>
<reference evidence="2" key="1">
    <citation type="journal article" date="2008" name="Nat. Genet.">
        <title>The Pristionchus pacificus genome provides a unique perspective on nematode lifestyle and parasitism.</title>
        <authorList>
            <person name="Dieterich C."/>
            <person name="Clifton S.W."/>
            <person name="Schuster L.N."/>
            <person name="Chinwalla A."/>
            <person name="Delehaunty K."/>
            <person name="Dinkelacker I."/>
            <person name="Fulton L."/>
            <person name="Fulton R."/>
            <person name="Godfrey J."/>
            <person name="Minx P."/>
            <person name="Mitreva M."/>
            <person name="Roeseler W."/>
            <person name="Tian H."/>
            <person name="Witte H."/>
            <person name="Yang S.P."/>
            <person name="Wilson R.K."/>
            <person name="Sommer R.J."/>
        </authorList>
    </citation>
    <scope>NUCLEOTIDE SEQUENCE [LARGE SCALE GENOMIC DNA]</scope>
    <source>
        <strain evidence="2">PS312</strain>
    </source>
</reference>
<name>A0A2A6CDA7_PRIPA</name>
<dbReference type="AlphaFoldDB" id="A0A2A6CDA7"/>
<organism evidence="1 2">
    <name type="scientific">Pristionchus pacificus</name>
    <name type="common">Parasitic nematode worm</name>
    <dbReference type="NCBI Taxonomy" id="54126"/>
    <lineage>
        <taxon>Eukaryota</taxon>
        <taxon>Metazoa</taxon>
        <taxon>Ecdysozoa</taxon>
        <taxon>Nematoda</taxon>
        <taxon>Chromadorea</taxon>
        <taxon>Rhabditida</taxon>
        <taxon>Rhabditina</taxon>
        <taxon>Diplogasteromorpha</taxon>
        <taxon>Diplogasteroidea</taxon>
        <taxon>Neodiplogasteridae</taxon>
        <taxon>Pristionchus</taxon>
    </lineage>
</organism>
<accession>A0A2A6CDA7</accession>
<gene>
    <name evidence="1" type="primary">WBGene00281500</name>
</gene>
<keyword evidence="2" id="KW-1185">Reference proteome</keyword>
<sequence length="68" mass="7207">IGTAGFPLPLLAALPVAVPPPISTHHRPLIPYHFGHEAPPLLRLLRVLTVVGGRAAAAALRRPALLQR</sequence>
<evidence type="ECO:0000313" key="1">
    <source>
        <dbReference type="EnsemblMetazoa" id="PPA43131.1"/>
    </source>
</evidence>
<accession>A0A8R1V0H6</accession>
<dbReference type="Proteomes" id="UP000005239">
    <property type="component" value="Unassembled WGS sequence"/>
</dbReference>
<proteinExistence type="predicted"/>